<comment type="similarity">
    <text evidence="1">Belongs to the GSP E family.</text>
</comment>
<dbReference type="GO" id="GO:0016887">
    <property type="term" value="F:ATP hydrolysis activity"/>
    <property type="evidence" value="ECO:0007669"/>
    <property type="project" value="InterPro"/>
</dbReference>
<gene>
    <name evidence="4" type="ORF">MNB_SV-9-882</name>
</gene>
<proteinExistence type="inferred from homology"/>
<dbReference type="SMART" id="SM00382">
    <property type="entry name" value="AAA"/>
    <property type="match status" value="1"/>
</dbReference>
<feature type="domain" description="Bacterial type II secretion system protein E" evidence="3">
    <location>
        <begin position="200"/>
        <end position="214"/>
    </location>
</feature>
<dbReference type="CDD" id="cd01131">
    <property type="entry name" value="PilT"/>
    <property type="match status" value="1"/>
</dbReference>
<name>A0A1W1BIS4_9ZZZZ</name>
<dbReference type="InterPro" id="IPR050921">
    <property type="entry name" value="T4SS_GSP_E_ATPase"/>
</dbReference>
<dbReference type="PROSITE" id="PS00662">
    <property type="entry name" value="T2SP_E"/>
    <property type="match status" value="1"/>
</dbReference>
<dbReference type="Pfam" id="PF00437">
    <property type="entry name" value="T2SSE"/>
    <property type="match status" value="1"/>
</dbReference>
<accession>A0A1W1BIS4</accession>
<dbReference type="InterPro" id="IPR001482">
    <property type="entry name" value="T2SS/T4SS_dom"/>
</dbReference>
<dbReference type="EMBL" id="FPHG01000018">
    <property type="protein sequence ID" value="SFV53408.1"/>
    <property type="molecule type" value="Genomic_DNA"/>
</dbReference>
<evidence type="ECO:0000313" key="4">
    <source>
        <dbReference type="EMBL" id="SFV53408.1"/>
    </source>
</evidence>
<dbReference type="SUPFAM" id="SSF52540">
    <property type="entry name" value="P-loop containing nucleoside triphosphate hydrolases"/>
    <property type="match status" value="1"/>
</dbReference>
<sequence>MAIGEMEAKLIKYLNYMKKVDGSDLHIKATAIARGRVKGSLVKFGKSGFSKDGMDQLAREILTNVQYDELVLNRTLDFTFVIGSTGRYRGNMFYQLDGLSAVFRVIPLDIPSMKQLNLPPVLYEFTKVQRGLVLVTGVTGSGKSTTLAAILNEINETRAEHLITVEDPIEFIHPDKMCLVNQRGVGQDAISFGSALKGALREDPDIILVGEMRDLETIEIGLHAASTGHLVFSTLHSINAKDTIDRMMGTFPPLEQPRIRKALAATLEGIVAQRLVKTLDGGRAAAIEIYKRTPRVEQLVAEGRDSEISDALAVGKETYGTQTFDQAILDIFYAGRIGMESLMENATSPSDVKLQLELGGYLDDKGEDGKPKGPEFFEFKEEEEEEED</sequence>
<evidence type="ECO:0000259" key="3">
    <source>
        <dbReference type="PROSITE" id="PS00662"/>
    </source>
</evidence>
<dbReference type="NCBIfam" id="TIGR01420">
    <property type="entry name" value="pilT_fam"/>
    <property type="match status" value="1"/>
</dbReference>
<protein>
    <submittedName>
        <fullName evidence="4">Twitching motility protein PilT</fullName>
    </submittedName>
</protein>
<dbReference type="InterPro" id="IPR003593">
    <property type="entry name" value="AAA+_ATPase"/>
</dbReference>
<evidence type="ECO:0000256" key="1">
    <source>
        <dbReference type="ARBA" id="ARBA00006611"/>
    </source>
</evidence>
<dbReference type="GO" id="GO:0005524">
    <property type="term" value="F:ATP binding"/>
    <property type="evidence" value="ECO:0007669"/>
    <property type="project" value="InterPro"/>
</dbReference>
<dbReference type="InterPro" id="IPR006321">
    <property type="entry name" value="PilT/PilU"/>
</dbReference>
<dbReference type="PANTHER" id="PTHR30486">
    <property type="entry name" value="TWITCHING MOTILITY PROTEIN PILT"/>
    <property type="match status" value="1"/>
</dbReference>
<feature type="compositionally biased region" description="Basic and acidic residues" evidence="2">
    <location>
        <begin position="363"/>
        <end position="379"/>
    </location>
</feature>
<dbReference type="PANTHER" id="PTHR30486:SF12">
    <property type="entry name" value="TYPE IV PILUS ATPASE PILU"/>
    <property type="match status" value="1"/>
</dbReference>
<dbReference type="AlphaFoldDB" id="A0A1W1BIS4"/>
<dbReference type="Gene3D" id="3.30.450.90">
    <property type="match status" value="1"/>
</dbReference>
<reference evidence="4" key="1">
    <citation type="submission" date="2016-10" db="EMBL/GenBank/DDBJ databases">
        <authorList>
            <person name="de Groot N.N."/>
        </authorList>
    </citation>
    <scope>NUCLEOTIDE SEQUENCE</scope>
</reference>
<organism evidence="4">
    <name type="scientific">hydrothermal vent metagenome</name>
    <dbReference type="NCBI Taxonomy" id="652676"/>
    <lineage>
        <taxon>unclassified sequences</taxon>
        <taxon>metagenomes</taxon>
        <taxon>ecological metagenomes</taxon>
    </lineage>
</organism>
<dbReference type="InterPro" id="IPR027417">
    <property type="entry name" value="P-loop_NTPase"/>
</dbReference>
<evidence type="ECO:0000256" key="2">
    <source>
        <dbReference type="SAM" id="MobiDB-lite"/>
    </source>
</evidence>
<dbReference type="Gene3D" id="3.40.50.300">
    <property type="entry name" value="P-loop containing nucleotide triphosphate hydrolases"/>
    <property type="match status" value="1"/>
</dbReference>
<feature type="region of interest" description="Disordered" evidence="2">
    <location>
        <begin position="363"/>
        <end position="388"/>
    </location>
</feature>